<dbReference type="PATRIC" id="fig|913848.6.peg.1143"/>
<accession>A0A0R1FA90</accession>
<sequence>MVDDRLTFRDLAYGSYCIQKRTRDPEPTITVFDKRDARKASSWCKDSMNFLWQSKTFRQKWLAKDCKIDFSNISAKKANPTPILSKDCFVALWIAFRLHYALQHTDDYSNKKLKPKIKYVSDHSESIFSHNQHTTTMPLHDGRSESSNDPSDSIEWQNLDEGIKFTYIRETEDLQQHRKLVAAIAERYANELHERTFSNNGLIMEIDYQEIEHEQIEKIARNITGFSVTFVQKVFSESLYPRLSATILDEYWCKLKQQMYAEQENGSYETFGAVFKLLKKI</sequence>
<dbReference type="EMBL" id="AZCN01000029">
    <property type="protein sequence ID" value="KRK16705.1"/>
    <property type="molecule type" value="Genomic_DNA"/>
</dbReference>
<name>A0A0R1FA90_9LACO</name>
<dbReference type="GeneID" id="65917834"/>
<organism evidence="2 3">
    <name type="scientific">Loigolactobacillus coryniformis subsp. coryniformis KCTC 3167 = DSM 20001</name>
    <dbReference type="NCBI Taxonomy" id="913848"/>
    <lineage>
        <taxon>Bacteria</taxon>
        <taxon>Bacillati</taxon>
        <taxon>Bacillota</taxon>
        <taxon>Bacilli</taxon>
        <taxon>Lactobacillales</taxon>
        <taxon>Lactobacillaceae</taxon>
        <taxon>Loigolactobacillus</taxon>
    </lineage>
</organism>
<evidence type="ECO:0000313" key="2">
    <source>
        <dbReference type="EMBL" id="KRK16705.1"/>
    </source>
</evidence>
<evidence type="ECO:0000313" key="3">
    <source>
        <dbReference type="Proteomes" id="UP000051181"/>
    </source>
</evidence>
<evidence type="ECO:0000256" key="1">
    <source>
        <dbReference type="SAM" id="MobiDB-lite"/>
    </source>
</evidence>
<dbReference type="AlphaFoldDB" id="A0A0R1FA90"/>
<proteinExistence type="predicted"/>
<dbReference type="Proteomes" id="UP000051181">
    <property type="component" value="Unassembled WGS sequence"/>
</dbReference>
<dbReference type="RefSeq" id="WP_010008925.1">
    <property type="nucleotide sequence ID" value="NZ_AZCN01000029.1"/>
</dbReference>
<reference evidence="2 3" key="1">
    <citation type="journal article" date="2015" name="Genome Announc.">
        <title>Expanding the biotechnology potential of lactobacilli through comparative genomics of 213 strains and associated genera.</title>
        <authorList>
            <person name="Sun Z."/>
            <person name="Harris H.M."/>
            <person name="McCann A."/>
            <person name="Guo C."/>
            <person name="Argimon S."/>
            <person name="Zhang W."/>
            <person name="Yang X."/>
            <person name="Jeffery I.B."/>
            <person name="Cooney J.C."/>
            <person name="Kagawa T.F."/>
            <person name="Liu W."/>
            <person name="Song Y."/>
            <person name="Salvetti E."/>
            <person name="Wrobel A."/>
            <person name="Rasinkangas P."/>
            <person name="Parkhill J."/>
            <person name="Rea M.C."/>
            <person name="O'Sullivan O."/>
            <person name="Ritari J."/>
            <person name="Douillard F.P."/>
            <person name="Paul Ross R."/>
            <person name="Yang R."/>
            <person name="Briner A.E."/>
            <person name="Felis G.E."/>
            <person name="de Vos W.M."/>
            <person name="Barrangou R."/>
            <person name="Klaenhammer T.R."/>
            <person name="Caufield P.W."/>
            <person name="Cui Y."/>
            <person name="Zhang H."/>
            <person name="O'Toole P.W."/>
        </authorList>
    </citation>
    <scope>NUCLEOTIDE SEQUENCE [LARGE SCALE GENOMIC DNA]</scope>
    <source>
        <strain evidence="2 3">DSM 20001</strain>
    </source>
</reference>
<comment type="caution">
    <text evidence="2">The sequence shown here is derived from an EMBL/GenBank/DDBJ whole genome shotgun (WGS) entry which is preliminary data.</text>
</comment>
<gene>
    <name evidence="2" type="ORF">FD22_GL001108</name>
</gene>
<protein>
    <submittedName>
        <fullName evidence="2">Uncharacterized protein</fullName>
    </submittedName>
</protein>
<feature type="region of interest" description="Disordered" evidence="1">
    <location>
        <begin position="133"/>
        <end position="153"/>
    </location>
</feature>